<keyword evidence="3" id="KW-0731">Sigma factor</keyword>
<evidence type="ECO:0000256" key="1">
    <source>
        <dbReference type="ARBA" id="ARBA00010641"/>
    </source>
</evidence>
<dbReference type="EMBL" id="JAOTIF010000014">
    <property type="protein sequence ID" value="MCU7550679.1"/>
    <property type="molecule type" value="Genomic_DNA"/>
</dbReference>
<dbReference type="SUPFAM" id="SSF88946">
    <property type="entry name" value="Sigma2 domain of RNA polymerase sigma factors"/>
    <property type="match status" value="1"/>
</dbReference>
<evidence type="ECO:0000256" key="2">
    <source>
        <dbReference type="ARBA" id="ARBA00023015"/>
    </source>
</evidence>
<dbReference type="Pfam" id="PF04542">
    <property type="entry name" value="Sigma70_r2"/>
    <property type="match status" value="1"/>
</dbReference>
<dbReference type="InterPro" id="IPR014327">
    <property type="entry name" value="RNA_pol_sigma70_bacteroid"/>
</dbReference>
<dbReference type="Gene3D" id="1.10.10.10">
    <property type="entry name" value="Winged helix-like DNA-binding domain superfamily/Winged helix DNA-binding domain"/>
    <property type="match status" value="1"/>
</dbReference>
<keyword evidence="8" id="KW-1185">Reference proteome</keyword>
<keyword evidence="4" id="KW-0804">Transcription</keyword>
<dbReference type="RefSeq" id="WP_279298118.1">
    <property type="nucleotide sequence ID" value="NZ_JAOTIF010000014.1"/>
</dbReference>
<evidence type="ECO:0000313" key="8">
    <source>
        <dbReference type="Proteomes" id="UP001155483"/>
    </source>
</evidence>
<evidence type="ECO:0000256" key="4">
    <source>
        <dbReference type="ARBA" id="ARBA00023163"/>
    </source>
</evidence>
<accession>A0A9X2XPE5</accession>
<dbReference type="NCBIfam" id="TIGR02937">
    <property type="entry name" value="sigma70-ECF"/>
    <property type="match status" value="1"/>
</dbReference>
<organism evidence="7 8">
    <name type="scientific">Paraflavisolibacter caeni</name>
    <dbReference type="NCBI Taxonomy" id="2982496"/>
    <lineage>
        <taxon>Bacteria</taxon>
        <taxon>Pseudomonadati</taxon>
        <taxon>Bacteroidota</taxon>
        <taxon>Chitinophagia</taxon>
        <taxon>Chitinophagales</taxon>
        <taxon>Chitinophagaceae</taxon>
        <taxon>Paraflavisolibacter</taxon>
    </lineage>
</organism>
<reference evidence="7" key="2">
    <citation type="submission" date="2023-04" db="EMBL/GenBank/DDBJ databases">
        <title>Paracnuella aquatica gen. nov., sp. nov., a member of the family Chitinophagaceae isolated from a hot spring.</title>
        <authorList>
            <person name="Wang C."/>
        </authorList>
    </citation>
    <scope>NUCLEOTIDE SEQUENCE</scope>
    <source>
        <strain evidence="7">LB-8</strain>
    </source>
</reference>
<dbReference type="InterPro" id="IPR007627">
    <property type="entry name" value="RNA_pol_sigma70_r2"/>
</dbReference>
<dbReference type="InterPro" id="IPR013249">
    <property type="entry name" value="RNA_pol_sigma70_r4_t2"/>
</dbReference>
<dbReference type="NCBIfam" id="TIGR02985">
    <property type="entry name" value="Sig70_bacteroi1"/>
    <property type="match status" value="1"/>
</dbReference>
<proteinExistence type="inferred from homology"/>
<dbReference type="GO" id="GO:0016987">
    <property type="term" value="F:sigma factor activity"/>
    <property type="evidence" value="ECO:0007669"/>
    <property type="project" value="UniProtKB-KW"/>
</dbReference>
<dbReference type="InterPro" id="IPR039425">
    <property type="entry name" value="RNA_pol_sigma-70-like"/>
</dbReference>
<evidence type="ECO:0000259" key="5">
    <source>
        <dbReference type="Pfam" id="PF04542"/>
    </source>
</evidence>
<feature type="domain" description="RNA polymerase sigma-70 region 2" evidence="5">
    <location>
        <begin position="28"/>
        <end position="94"/>
    </location>
</feature>
<dbReference type="GO" id="GO:0006352">
    <property type="term" value="P:DNA-templated transcription initiation"/>
    <property type="evidence" value="ECO:0007669"/>
    <property type="project" value="InterPro"/>
</dbReference>
<dbReference type="Proteomes" id="UP001155483">
    <property type="component" value="Unassembled WGS sequence"/>
</dbReference>
<dbReference type="SUPFAM" id="SSF88659">
    <property type="entry name" value="Sigma3 and sigma4 domains of RNA polymerase sigma factors"/>
    <property type="match status" value="1"/>
</dbReference>
<dbReference type="InterPro" id="IPR013324">
    <property type="entry name" value="RNA_pol_sigma_r3/r4-like"/>
</dbReference>
<dbReference type="Gene3D" id="1.10.1740.10">
    <property type="match status" value="1"/>
</dbReference>
<evidence type="ECO:0000256" key="3">
    <source>
        <dbReference type="ARBA" id="ARBA00023082"/>
    </source>
</evidence>
<evidence type="ECO:0000313" key="7">
    <source>
        <dbReference type="EMBL" id="MCU7550679.1"/>
    </source>
</evidence>
<keyword evidence="2" id="KW-0805">Transcription regulation</keyword>
<dbReference type="AlphaFoldDB" id="A0A9X2XPE5"/>
<evidence type="ECO:0000259" key="6">
    <source>
        <dbReference type="Pfam" id="PF08281"/>
    </source>
</evidence>
<dbReference type="GO" id="GO:0003677">
    <property type="term" value="F:DNA binding"/>
    <property type="evidence" value="ECO:0007669"/>
    <property type="project" value="InterPro"/>
</dbReference>
<protein>
    <submittedName>
        <fullName evidence="7">RNA polymerase sigma-70 factor</fullName>
    </submittedName>
</protein>
<dbReference type="InterPro" id="IPR014284">
    <property type="entry name" value="RNA_pol_sigma-70_dom"/>
</dbReference>
<dbReference type="PANTHER" id="PTHR43133:SF46">
    <property type="entry name" value="RNA POLYMERASE SIGMA-70 FACTOR ECF SUBFAMILY"/>
    <property type="match status" value="1"/>
</dbReference>
<name>A0A9X2XPE5_9BACT</name>
<feature type="domain" description="RNA polymerase sigma factor 70 region 4 type 2" evidence="6">
    <location>
        <begin position="123"/>
        <end position="173"/>
    </location>
</feature>
<sequence length="185" mass="21735">MRNYSTLTEEELLIRLQAGNEDAFTEIYNRYWEKLLAIGYYHVRDQQAAEDIVHEVMISLWMRKRDLTINSLQAYLATAVKFAVFKSITRNKRRREIIEGQALSEHISDIEEKLDAKFLHAYMLGAIEELPEKARLVFNYSRVEELTISEIASKMDLSPKAVEYHMTKALRALRETLKKIKSFFI</sequence>
<dbReference type="Pfam" id="PF08281">
    <property type="entry name" value="Sigma70_r4_2"/>
    <property type="match status" value="1"/>
</dbReference>
<comment type="similarity">
    <text evidence="1">Belongs to the sigma-70 factor family. ECF subfamily.</text>
</comment>
<dbReference type="InterPro" id="IPR013325">
    <property type="entry name" value="RNA_pol_sigma_r2"/>
</dbReference>
<reference evidence="7" key="1">
    <citation type="submission" date="2022-09" db="EMBL/GenBank/DDBJ databases">
        <authorList>
            <person name="Yuan C."/>
            <person name="Ke Z."/>
        </authorList>
    </citation>
    <scope>NUCLEOTIDE SEQUENCE</scope>
    <source>
        <strain evidence="7">LB-8</strain>
    </source>
</reference>
<comment type="caution">
    <text evidence="7">The sequence shown here is derived from an EMBL/GenBank/DDBJ whole genome shotgun (WGS) entry which is preliminary data.</text>
</comment>
<gene>
    <name evidence="7" type="ORF">OCK74_16285</name>
</gene>
<dbReference type="InterPro" id="IPR036388">
    <property type="entry name" value="WH-like_DNA-bd_sf"/>
</dbReference>
<dbReference type="PANTHER" id="PTHR43133">
    <property type="entry name" value="RNA POLYMERASE ECF-TYPE SIGMA FACTO"/>
    <property type="match status" value="1"/>
</dbReference>